<evidence type="ECO:0000313" key="4">
    <source>
        <dbReference type="Proteomes" id="UP000245911"/>
    </source>
</evidence>
<dbReference type="Proteomes" id="UP000245911">
    <property type="component" value="Unassembled WGS sequence"/>
</dbReference>
<feature type="signal peptide" evidence="2">
    <location>
        <begin position="1"/>
        <end position="24"/>
    </location>
</feature>
<reference evidence="3 4" key="1">
    <citation type="submission" date="2018-04" db="EMBL/GenBank/DDBJ databases">
        <title>Pararhodobacter oceanense sp. nov., isolated from marine intertidal sediment.</title>
        <authorList>
            <person name="Wang X.-L."/>
            <person name="Du Z.-J."/>
        </authorList>
    </citation>
    <scope>NUCLEOTIDE SEQUENCE [LARGE SCALE GENOMIC DNA]</scope>
    <source>
        <strain evidence="3 4">AM505</strain>
    </source>
</reference>
<dbReference type="AlphaFoldDB" id="A0A2T8HPQ0"/>
<protein>
    <submittedName>
        <fullName evidence="3">ABC transporter substrate-binding protein</fullName>
    </submittedName>
</protein>
<keyword evidence="4" id="KW-1185">Reference proteome</keyword>
<dbReference type="Pfam" id="PF13343">
    <property type="entry name" value="SBP_bac_6"/>
    <property type="match status" value="1"/>
</dbReference>
<dbReference type="SUPFAM" id="SSF53850">
    <property type="entry name" value="Periplasmic binding protein-like II"/>
    <property type="match status" value="1"/>
</dbReference>
<name>A0A2T8HPQ0_9RHOB</name>
<dbReference type="OrthoDB" id="9766989at2"/>
<sequence>MNKFVRSLAVAASLALLGGTAVQALTVYSSVDEENSASILRAFTEATGVQVDMVFLSSGPALSRIEAEQNNPQADVWFGAPSENHILAHERGLTQGYISANADGLQDQFRDADGFWHAIYTNPLAFGVRTDILAERGAPAPTSWADLTNSAYSGLIQMPSPQSSGTAYAVVLTLREIMGEDAAFEFMRELNPNIQTYTQSGTAPSGALSVGETPIAIQFSPGFLKLKDEGFPVDVVFPTEGVGYEVAAMSILNGAQNLEDAGTLVDWMTSAEGQQALVDAKTYFLPVRGDVNAGEGVPSLDEIELIAYDPAYASENRQRLVDRWADDVLGQ</sequence>
<dbReference type="RefSeq" id="WP_116559820.1">
    <property type="nucleotide sequence ID" value="NZ_QDKM01000013.1"/>
</dbReference>
<dbReference type="PIRSF" id="PIRSF002825">
    <property type="entry name" value="CfbpA"/>
    <property type="match status" value="1"/>
</dbReference>
<organism evidence="3 4">
    <name type="scientific">Pararhodobacter oceanensis</name>
    <dbReference type="NCBI Taxonomy" id="2172121"/>
    <lineage>
        <taxon>Bacteria</taxon>
        <taxon>Pseudomonadati</taxon>
        <taxon>Pseudomonadota</taxon>
        <taxon>Alphaproteobacteria</taxon>
        <taxon>Rhodobacterales</taxon>
        <taxon>Paracoccaceae</taxon>
        <taxon>Pararhodobacter</taxon>
    </lineage>
</organism>
<dbReference type="Gene3D" id="3.40.190.10">
    <property type="entry name" value="Periplasmic binding protein-like II"/>
    <property type="match status" value="2"/>
</dbReference>
<feature type="chain" id="PRO_5015500232" evidence="2">
    <location>
        <begin position="25"/>
        <end position="331"/>
    </location>
</feature>
<evidence type="ECO:0000256" key="2">
    <source>
        <dbReference type="SAM" id="SignalP"/>
    </source>
</evidence>
<proteinExistence type="predicted"/>
<dbReference type="GO" id="GO:0030288">
    <property type="term" value="C:outer membrane-bounded periplasmic space"/>
    <property type="evidence" value="ECO:0007669"/>
    <property type="project" value="TreeGrafter"/>
</dbReference>
<gene>
    <name evidence="3" type="ORF">DDE20_17480</name>
</gene>
<dbReference type="GO" id="GO:0030976">
    <property type="term" value="F:thiamine pyrophosphate binding"/>
    <property type="evidence" value="ECO:0007669"/>
    <property type="project" value="TreeGrafter"/>
</dbReference>
<dbReference type="InterPro" id="IPR026045">
    <property type="entry name" value="Ferric-bd"/>
</dbReference>
<dbReference type="CDD" id="cd13544">
    <property type="entry name" value="PBP2_Fbp_like_1"/>
    <property type="match status" value="1"/>
</dbReference>
<keyword evidence="1 2" id="KW-0732">Signal</keyword>
<evidence type="ECO:0000256" key="1">
    <source>
        <dbReference type="ARBA" id="ARBA00022729"/>
    </source>
</evidence>
<evidence type="ECO:0000313" key="3">
    <source>
        <dbReference type="EMBL" id="PVH27417.1"/>
    </source>
</evidence>
<accession>A0A2T8HPQ0</accession>
<dbReference type="EMBL" id="QDKM01000013">
    <property type="protein sequence ID" value="PVH27417.1"/>
    <property type="molecule type" value="Genomic_DNA"/>
</dbReference>
<dbReference type="GO" id="GO:0030975">
    <property type="term" value="F:thiamine binding"/>
    <property type="evidence" value="ECO:0007669"/>
    <property type="project" value="TreeGrafter"/>
</dbReference>
<dbReference type="PANTHER" id="PTHR30006">
    <property type="entry name" value="THIAMINE-BINDING PERIPLASMIC PROTEIN-RELATED"/>
    <property type="match status" value="1"/>
</dbReference>
<dbReference type="PANTHER" id="PTHR30006:SF2">
    <property type="entry name" value="ABC TRANSPORTER SUBSTRATE-BINDING PROTEIN"/>
    <property type="match status" value="1"/>
</dbReference>
<dbReference type="GO" id="GO:0015888">
    <property type="term" value="P:thiamine transport"/>
    <property type="evidence" value="ECO:0007669"/>
    <property type="project" value="TreeGrafter"/>
</dbReference>
<comment type="caution">
    <text evidence="3">The sequence shown here is derived from an EMBL/GenBank/DDBJ whole genome shotgun (WGS) entry which is preliminary data.</text>
</comment>